<dbReference type="PANTHER" id="PTHR30038">
    <property type="entry name" value="ALDEHYDE FERREDOXIN OXIDOREDUCTASE"/>
    <property type="match status" value="1"/>
</dbReference>
<accession>A0A1T4RY60</accession>
<evidence type="ECO:0000256" key="8">
    <source>
        <dbReference type="ARBA" id="ARBA00049934"/>
    </source>
</evidence>
<reference evidence="11" key="1">
    <citation type="submission" date="2017-02" db="EMBL/GenBank/DDBJ databases">
        <authorList>
            <person name="Varghese N."/>
            <person name="Submissions S."/>
        </authorList>
    </citation>
    <scope>NUCLEOTIDE SEQUENCE [LARGE SCALE GENOMIC DNA]</scope>
    <source>
        <strain evidence="11">DSM 16521</strain>
    </source>
</reference>
<protein>
    <submittedName>
        <fullName evidence="10">Aldehyde:ferredoxin oxidoreductase</fullName>
    </submittedName>
</protein>
<dbReference type="InterPro" id="IPR013985">
    <property type="entry name" value="Ald_Fedxn_OxRdtase_dom3"/>
</dbReference>
<comment type="cofactor">
    <cofactor evidence="8">
        <name>tungstopterin</name>
        <dbReference type="ChEBI" id="CHEBI:30402"/>
    </cofactor>
</comment>
<keyword evidence="6" id="KW-0408">Iron</keyword>
<dbReference type="Gene3D" id="1.10.569.10">
    <property type="entry name" value="Aldehyde Ferredoxin Oxidoreductase Protein, subunit A, domain 2"/>
    <property type="match status" value="1"/>
</dbReference>
<evidence type="ECO:0000256" key="7">
    <source>
        <dbReference type="ARBA" id="ARBA00023014"/>
    </source>
</evidence>
<dbReference type="GO" id="GO:0046872">
    <property type="term" value="F:metal ion binding"/>
    <property type="evidence" value="ECO:0007669"/>
    <property type="project" value="UniProtKB-KW"/>
</dbReference>
<evidence type="ECO:0000256" key="1">
    <source>
        <dbReference type="ARBA" id="ARBA00001966"/>
    </source>
</evidence>
<sequence>MFNQGGMRVLTIDLSRRKIAIERRQDLLNWLGGVGVATQLLKEHLKPELDPFHPDQPIILAIGPMSTVYPVVTKAVAMFKSPLTGELGESYAGLRIAMAMRFAGYDAIVIKGKAESPAYLTITPHQVDFNDARALWGLSTEETGRLLRQLSPGKGHRSTLRIGQAGEKLVAYAGVNVDTYRHFGRLGLGAVFGSKNLKAIVVHGDHNYPIARPQEYQRVYSKIFRKVVETDIMEKYHGLGTTGNVEPLNEMGGLPVRNLQASSYPEALNLSGETFAQETLIRKIACAGCPVGCIHIGIHRRQFAEGYEYESVAVSYDHELVYALGTMLGLTDHRHVYALIERTELYGLDSISTGVALAWATEAQEKGLIGEEELLTHLAFGQPEPYLQAMDYLIKQPNEFYRTLAQGTWLAAERYGGTEFACVLGKNEVAGYHTGYANILGQAFGARHSHLDNGGYAIDQERKDRTPEELVDAIIQEEEIRNTLNSLVICLFARKVYDLATVAEGLKALGYEWTEEQLRQLGREIYREKMVLKRQLGFKLEQITVPRRFWETPALGRQLDPEKMEQLRQIMIGRLSQL</sequence>
<dbReference type="GO" id="GO:0009055">
    <property type="term" value="F:electron transfer activity"/>
    <property type="evidence" value="ECO:0007669"/>
    <property type="project" value="InterPro"/>
</dbReference>
<dbReference type="OrthoDB" id="9763894at2"/>
<dbReference type="Proteomes" id="UP000189933">
    <property type="component" value="Unassembled WGS sequence"/>
</dbReference>
<comment type="cofactor">
    <cofactor evidence="1">
        <name>[4Fe-4S] cluster</name>
        <dbReference type="ChEBI" id="CHEBI:49883"/>
    </cofactor>
</comment>
<keyword evidence="7" id="KW-0411">Iron-sulfur</keyword>
<dbReference type="RefSeq" id="WP_078666330.1">
    <property type="nucleotide sequence ID" value="NZ_FUXM01000038.1"/>
</dbReference>
<dbReference type="SMART" id="SM00790">
    <property type="entry name" value="AFOR_N"/>
    <property type="match status" value="1"/>
</dbReference>
<dbReference type="EMBL" id="FUXM01000038">
    <property type="protein sequence ID" value="SKA20865.1"/>
    <property type="molecule type" value="Genomic_DNA"/>
</dbReference>
<evidence type="ECO:0000256" key="4">
    <source>
        <dbReference type="ARBA" id="ARBA00022723"/>
    </source>
</evidence>
<dbReference type="AlphaFoldDB" id="A0A1T4RY60"/>
<keyword evidence="5" id="KW-0560">Oxidoreductase</keyword>
<dbReference type="InterPro" id="IPR036503">
    <property type="entry name" value="Ald_Fedxn_OxRdtase_N_sf"/>
</dbReference>
<keyword evidence="3" id="KW-0004">4Fe-4S</keyword>
<evidence type="ECO:0000256" key="2">
    <source>
        <dbReference type="ARBA" id="ARBA00011032"/>
    </source>
</evidence>
<comment type="similarity">
    <text evidence="2">Belongs to the AOR/FOR family.</text>
</comment>
<dbReference type="InterPro" id="IPR001203">
    <property type="entry name" value="OxRdtase_Ald_Fedxn_C"/>
</dbReference>
<dbReference type="Pfam" id="PF02730">
    <property type="entry name" value="AFOR_N"/>
    <property type="match status" value="1"/>
</dbReference>
<dbReference type="SUPFAM" id="SSF48310">
    <property type="entry name" value="Aldehyde ferredoxin oxidoreductase, C-terminal domains"/>
    <property type="match status" value="1"/>
</dbReference>
<name>A0A1T4RY60_9FIRM</name>
<dbReference type="InterPro" id="IPR036021">
    <property type="entry name" value="Tungsten_al_ferr_oxy-like_C"/>
</dbReference>
<evidence type="ECO:0000256" key="5">
    <source>
        <dbReference type="ARBA" id="ARBA00023002"/>
    </source>
</evidence>
<proteinExistence type="inferred from homology"/>
<dbReference type="Pfam" id="PF01314">
    <property type="entry name" value="AFOR_C"/>
    <property type="match status" value="1"/>
</dbReference>
<evidence type="ECO:0000313" key="11">
    <source>
        <dbReference type="Proteomes" id="UP000189933"/>
    </source>
</evidence>
<dbReference type="GO" id="GO:0016625">
    <property type="term" value="F:oxidoreductase activity, acting on the aldehyde or oxo group of donors, iron-sulfur protein as acceptor"/>
    <property type="evidence" value="ECO:0007669"/>
    <property type="project" value="InterPro"/>
</dbReference>
<dbReference type="GO" id="GO:0051539">
    <property type="term" value="F:4 iron, 4 sulfur cluster binding"/>
    <property type="evidence" value="ECO:0007669"/>
    <property type="project" value="UniProtKB-KW"/>
</dbReference>
<organism evidence="10 11">
    <name type="scientific">Carboxydocella sporoproducens DSM 16521</name>
    <dbReference type="NCBI Taxonomy" id="1121270"/>
    <lineage>
        <taxon>Bacteria</taxon>
        <taxon>Bacillati</taxon>
        <taxon>Bacillota</taxon>
        <taxon>Clostridia</taxon>
        <taxon>Eubacteriales</taxon>
        <taxon>Clostridiales Family XVI. Incertae Sedis</taxon>
        <taxon>Carboxydocella</taxon>
    </lineage>
</organism>
<feature type="domain" description="Aldehyde ferredoxin oxidoreductase N-terminal" evidence="9">
    <location>
        <begin position="7"/>
        <end position="206"/>
    </location>
</feature>
<keyword evidence="11" id="KW-1185">Reference proteome</keyword>
<evidence type="ECO:0000256" key="6">
    <source>
        <dbReference type="ARBA" id="ARBA00023004"/>
    </source>
</evidence>
<dbReference type="PANTHER" id="PTHR30038:SF8">
    <property type="entry name" value="ALDEHYDE FERREDOXIN OXIDOREDUCTASE"/>
    <property type="match status" value="1"/>
</dbReference>
<evidence type="ECO:0000259" key="9">
    <source>
        <dbReference type="SMART" id="SM00790"/>
    </source>
</evidence>
<dbReference type="Gene3D" id="1.10.599.10">
    <property type="entry name" value="Aldehyde Ferredoxin Oxidoreductase Protein, subunit A, domain 3"/>
    <property type="match status" value="1"/>
</dbReference>
<dbReference type="InterPro" id="IPR013984">
    <property type="entry name" value="Ald_Fedxn_OxRdtase_dom2"/>
</dbReference>
<evidence type="ECO:0000313" key="10">
    <source>
        <dbReference type="EMBL" id="SKA20865.1"/>
    </source>
</evidence>
<evidence type="ECO:0000256" key="3">
    <source>
        <dbReference type="ARBA" id="ARBA00022485"/>
    </source>
</evidence>
<dbReference type="Gene3D" id="3.60.9.10">
    <property type="entry name" value="Aldehyde ferredoxin oxidoreductase, N-terminal domain"/>
    <property type="match status" value="1"/>
</dbReference>
<dbReference type="InterPro" id="IPR051919">
    <property type="entry name" value="W-dependent_AOR"/>
</dbReference>
<dbReference type="InterPro" id="IPR013983">
    <property type="entry name" value="Ald_Fedxn_OxRdtase_N"/>
</dbReference>
<dbReference type="SUPFAM" id="SSF56228">
    <property type="entry name" value="Aldehyde ferredoxin oxidoreductase, N-terminal domain"/>
    <property type="match status" value="1"/>
</dbReference>
<keyword evidence="4" id="KW-0479">Metal-binding</keyword>
<gene>
    <name evidence="10" type="ORF">SAMN02745885_02331</name>
</gene>